<dbReference type="CDD" id="cd11386">
    <property type="entry name" value="MCP_signal"/>
    <property type="match status" value="1"/>
</dbReference>
<evidence type="ECO:0000256" key="1">
    <source>
        <dbReference type="ARBA" id="ARBA00004193"/>
    </source>
</evidence>
<sequence>MFTFRKKSIETDSSNSKDILCDNNLSLLAHNEKCIVDKINNKISETNFVVENLISTINTISEYVEVQLGSIDKVVNEINTYSALAEEVSSSIESSKKLYTQTLQVSEDGSEAVNESIKAMRDIEGSVNYSKSVVNNLNNKAADINNMLDVIKDIADNTNLLALNASIEAARAGEAGRGFSVVATEVKNLAERSMESVSYISSTIQEINESIRNTILAMDKTMERVKRGSDIANNTLKVFKNITESVNTSNTVAEEIVTAVSMQTKSLENVIYSTDDMNNTSGKLMFVIEVASLNTQYAKTSLFSLSQVSEDLKIITNDFLKMLDLQNKEDIVLKTCLKVVPKTYDPALSFDFEIGNILSNLHAELLTIGNSGEISPGIAKNWYVEDDNRTWIFNLRKGAKFHNGKEVTAEDVKYCFERLLSPDLNSPNNWILEDIEGAVEFKNKRASSVSGIKVINKYCVSIKLSNPYSGFLLNLGQYFCAIMDRDELEKGNIVGCGAFTLEKKGEDYCTLAAFKDFFNGAPYIDKLEIKFNSQTSSQKLIDKEYDFMVIDNKEDMEKIKSVDYLTTSTSVIMGTYYIGFNLESNSIFASNKEVRKALNLAINKKRIVDELLGGMGEEARGPIPPGILDNSYLPLTAYNPQLAKELLRKNNADGKSINILYRDDSESLLFNKITTYIVENLNSVGISCNLVRVPPSEYLKPESIKKCDLCVSRWIADSGDADNFLQPIFNHANVANLSRYKNLEVIKKLEEAKKLINPNKKRTMYEEVQNMIIDDMPWISLYHPKTGVGYRKDVLGLRLNPVGLFSYDNIIAEKI</sequence>
<name>A0A934HYH2_9CLOT</name>
<evidence type="ECO:0000259" key="6">
    <source>
        <dbReference type="PROSITE" id="PS50111"/>
    </source>
</evidence>
<keyword evidence="5" id="KW-0807">Transducer</keyword>
<gene>
    <name evidence="7" type="ORF">I6U51_16910</name>
</gene>
<dbReference type="GO" id="GO:0005886">
    <property type="term" value="C:plasma membrane"/>
    <property type="evidence" value="ECO:0007669"/>
    <property type="project" value="UniProtKB-SubCell"/>
</dbReference>
<keyword evidence="4" id="KW-0732">Signal</keyword>
<dbReference type="PANTHER" id="PTHR30290:SF9">
    <property type="entry name" value="OLIGOPEPTIDE-BINDING PROTEIN APPA"/>
    <property type="match status" value="1"/>
</dbReference>
<evidence type="ECO:0000256" key="4">
    <source>
        <dbReference type="ARBA" id="ARBA00022729"/>
    </source>
</evidence>
<dbReference type="GO" id="GO:0015833">
    <property type="term" value="P:peptide transport"/>
    <property type="evidence" value="ECO:0007669"/>
    <property type="project" value="TreeGrafter"/>
</dbReference>
<evidence type="ECO:0000256" key="5">
    <source>
        <dbReference type="PROSITE-ProRule" id="PRU00284"/>
    </source>
</evidence>
<protein>
    <submittedName>
        <fullName evidence="7">Chemotaxis protein</fullName>
    </submittedName>
</protein>
<dbReference type="Gene3D" id="3.40.190.10">
    <property type="entry name" value="Periplasmic binding protein-like II"/>
    <property type="match status" value="1"/>
</dbReference>
<dbReference type="GO" id="GO:1904680">
    <property type="term" value="F:peptide transmembrane transporter activity"/>
    <property type="evidence" value="ECO:0007669"/>
    <property type="project" value="TreeGrafter"/>
</dbReference>
<dbReference type="RefSeq" id="WP_211143744.1">
    <property type="nucleotide sequence ID" value="NZ_JAEEGB010000026.1"/>
</dbReference>
<dbReference type="Proteomes" id="UP000622687">
    <property type="component" value="Unassembled WGS sequence"/>
</dbReference>
<dbReference type="InterPro" id="IPR023765">
    <property type="entry name" value="SBP_5_CS"/>
</dbReference>
<dbReference type="InterPro" id="IPR004089">
    <property type="entry name" value="MCPsignal_dom"/>
</dbReference>
<dbReference type="Pfam" id="PF00496">
    <property type="entry name" value="SBP_bac_5"/>
    <property type="match status" value="1"/>
</dbReference>
<evidence type="ECO:0000313" key="8">
    <source>
        <dbReference type="Proteomes" id="UP000622687"/>
    </source>
</evidence>
<comment type="subcellular location">
    <subcellularLocation>
        <location evidence="1">Cell membrane</location>
        <topology evidence="1">Lipid-anchor</topology>
    </subcellularLocation>
</comment>
<evidence type="ECO:0000256" key="3">
    <source>
        <dbReference type="ARBA" id="ARBA00022448"/>
    </source>
</evidence>
<accession>A0A934HYH2</accession>
<dbReference type="AlphaFoldDB" id="A0A934HYH2"/>
<dbReference type="Pfam" id="PF00015">
    <property type="entry name" value="MCPsignal"/>
    <property type="match status" value="1"/>
</dbReference>
<dbReference type="CDD" id="cd00995">
    <property type="entry name" value="PBP2_NikA_DppA_OppA_like"/>
    <property type="match status" value="1"/>
</dbReference>
<dbReference type="SMART" id="SM00283">
    <property type="entry name" value="MA"/>
    <property type="match status" value="1"/>
</dbReference>
<dbReference type="PANTHER" id="PTHR30290">
    <property type="entry name" value="PERIPLASMIC BINDING COMPONENT OF ABC TRANSPORTER"/>
    <property type="match status" value="1"/>
</dbReference>
<dbReference type="SUPFAM" id="SSF58104">
    <property type="entry name" value="Methyl-accepting chemotaxis protein (MCP) signaling domain"/>
    <property type="match status" value="1"/>
</dbReference>
<reference evidence="7" key="1">
    <citation type="submission" date="2020-12" db="EMBL/GenBank/DDBJ databases">
        <title>Clostridium thailandense sp. nov., a novel acetogenic bacterium isolated from peat land soil in Thailand.</title>
        <authorList>
            <person name="Chaikitkaew S."/>
            <person name="Birkeland N.K."/>
        </authorList>
    </citation>
    <scope>NUCLEOTIDE SEQUENCE</scope>
    <source>
        <strain evidence="7">DSM 17425</strain>
    </source>
</reference>
<dbReference type="SUPFAM" id="SSF53850">
    <property type="entry name" value="Periplasmic binding protein-like II"/>
    <property type="match status" value="1"/>
</dbReference>
<dbReference type="GO" id="GO:0007165">
    <property type="term" value="P:signal transduction"/>
    <property type="evidence" value="ECO:0007669"/>
    <property type="project" value="UniProtKB-KW"/>
</dbReference>
<dbReference type="InterPro" id="IPR039424">
    <property type="entry name" value="SBP_5"/>
</dbReference>
<dbReference type="EMBL" id="JAEEGB010000026">
    <property type="protein sequence ID" value="MBI6874354.1"/>
    <property type="molecule type" value="Genomic_DNA"/>
</dbReference>
<dbReference type="InterPro" id="IPR000914">
    <property type="entry name" value="SBP_5_dom"/>
</dbReference>
<comment type="similarity">
    <text evidence="2">Belongs to the bacterial solute-binding protein 5 family.</text>
</comment>
<comment type="caution">
    <text evidence="7">The sequence shown here is derived from an EMBL/GenBank/DDBJ whole genome shotgun (WGS) entry which is preliminary data.</text>
</comment>
<proteinExistence type="inferred from homology"/>
<evidence type="ECO:0000313" key="7">
    <source>
        <dbReference type="EMBL" id="MBI6874354.1"/>
    </source>
</evidence>
<dbReference type="Gene3D" id="3.10.105.10">
    <property type="entry name" value="Dipeptide-binding Protein, Domain 3"/>
    <property type="match status" value="1"/>
</dbReference>
<keyword evidence="3" id="KW-0813">Transport</keyword>
<feature type="domain" description="Methyl-accepting transducer" evidence="6">
    <location>
        <begin position="42"/>
        <end position="278"/>
    </location>
</feature>
<organism evidence="7 8">
    <name type="scientific">Clostridium aciditolerans</name>
    <dbReference type="NCBI Taxonomy" id="339861"/>
    <lineage>
        <taxon>Bacteria</taxon>
        <taxon>Bacillati</taxon>
        <taxon>Bacillota</taxon>
        <taxon>Clostridia</taxon>
        <taxon>Eubacteriales</taxon>
        <taxon>Clostridiaceae</taxon>
        <taxon>Clostridium</taxon>
    </lineage>
</organism>
<keyword evidence="8" id="KW-1185">Reference proteome</keyword>
<evidence type="ECO:0000256" key="2">
    <source>
        <dbReference type="ARBA" id="ARBA00005695"/>
    </source>
</evidence>
<dbReference type="PROSITE" id="PS01040">
    <property type="entry name" value="SBP_BACTERIAL_5"/>
    <property type="match status" value="1"/>
</dbReference>
<dbReference type="PROSITE" id="PS50111">
    <property type="entry name" value="CHEMOTAXIS_TRANSDUC_2"/>
    <property type="match status" value="1"/>
</dbReference>
<dbReference type="Gene3D" id="1.10.287.950">
    <property type="entry name" value="Methyl-accepting chemotaxis protein"/>
    <property type="match status" value="1"/>
</dbReference>
<dbReference type="Gene3D" id="3.90.76.10">
    <property type="entry name" value="Dipeptide-binding Protein, Domain 1"/>
    <property type="match status" value="1"/>
</dbReference>